<gene>
    <name evidence="2" type="ORF">BLA29_007711</name>
</gene>
<dbReference type="Proteomes" id="UP000194236">
    <property type="component" value="Unassembled WGS sequence"/>
</dbReference>
<dbReference type="EMBL" id="MUJZ01050347">
    <property type="protein sequence ID" value="OTF73738.1"/>
    <property type="molecule type" value="Genomic_DNA"/>
</dbReference>
<evidence type="ECO:0000259" key="1">
    <source>
        <dbReference type="PROSITE" id="PS50948"/>
    </source>
</evidence>
<dbReference type="OrthoDB" id="6426238at2759"/>
<dbReference type="InterPro" id="IPR003609">
    <property type="entry name" value="Pan_app"/>
</dbReference>
<dbReference type="InterPro" id="IPR052774">
    <property type="entry name" value="Celegans_DevNeuronal_Protein"/>
</dbReference>
<dbReference type="AlphaFoldDB" id="A0A1Y3B164"/>
<comment type="caution">
    <text evidence="2">The sequence shown here is derived from an EMBL/GenBank/DDBJ whole genome shotgun (WGS) entry which is preliminary data.</text>
</comment>
<organism evidence="2 3">
    <name type="scientific">Euroglyphus maynei</name>
    <name type="common">Mayne's house dust mite</name>
    <dbReference type="NCBI Taxonomy" id="6958"/>
    <lineage>
        <taxon>Eukaryota</taxon>
        <taxon>Metazoa</taxon>
        <taxon>Ecdysozoa</taxon>
        <taxon>Arthropoda</taxon>
        <taxon>Chelicerata</taxon>
        <taxon>Arachnida</taxon>
        <taxon>Acari</taxon>
        <taxon>Acariformes</taxon>
        <taxon>Sarcoptiformes</taxon>
        <taxon>Astigmata</taxon>
        <taxon>Psoroptidia</taxon>
        <taxon>Analgoidea</taxon>
        <taxon>Pyroglyphidae</taxon>
        <taxon>Pyroglyphinae</taxon>
        <taxon>Euroglyphus</taxon>
    </lineage>
</organism>
<dbReference type="PANTHER" id="PTHR47327:SF2">
    <property type="entry name" value="FI18240P1-RELATED"/>
    <property type="match status" value="1"/>
</dbReference>
<feature type="domain" description="Apple" evidence="1">
    <location>
        <begin position="1"/>
        <end position="57"/>
    </location>
</feature>
<dbReference type="PROSITE" id="PS50948">
    <property type="entry name" value="PAN"/>
    <property type="match status" value="2"/>
</dbReference>
<name>A0A1Y3B164_EURMA</name>
<dbReference type="CDD" id="cd01099">
    <property type="entry name" value="PAN_AP_HGF"/>
    <property type="match status" value="1"/>
</dbReference>
<proteinExistence type="predicted"/>
<sequence>MIPGILQLSDCIDRCQKNHTCRALNFETGLCVLLTTAANDQTTVLTPSQYPVFTIFAQKICLNENYQKCANKGWSFERVLGFELKDKDLRKIQLTNRFACMQACLSEREFICRSVNYDPDTGDCTLSDMDRGSINPTHDLKMRTFGPSSSGSIEYIENNCIEGLYKLFKILKKNPNLKMSNNKC</sequence>
<accession>A0A1Y3B164</accession>
<evidence type="ECO:0000313" key="2">
    <source>
        <dbReference type="EMBL" id="OTF73738.1"/>
    </source>
</evidence>
<dbReference type="Pfam" id="PF00024">
    <property type="entry name" value="PAN_1"/>
    <property type="match status" value="2"/>
</dbReference>
<keyword evidence="3" id="KW-1185">Reference proteome</keyword>
<feature type="domain" description="Apple" evidence="1">
    <location>
        <begin position="69"/>
        <end position="160"/>
    </location>
</feature>
<protein>
    <recommendedName>
        <fullName evidence="1">Apple domain-containing protein</fullName>
    </recommendedName>
</protein>
<dbReference type="GO" id="GO:0009653">
    <property type="term" value="P:anatomical structure morphogenesis"/>
    <property type="evidence" value="ECO:0007669"/>
    <property type="project" value="TreeGrafter"/>
</dbReference>
<evidence type="ECO:0000313" key="3">
    <source>
        <dbReference type="Proteomes" id="UP000194236"/>
    </source>
</evidence>
<dbReference type="Gene3D" id="3.50.4.10">
    <property type="entry name" value="Hepatocyte Growth Factor"/>
    <property type="match status" value="1"/>
</dbReference>
<dbReference type="SUPFAM" id="SSF57414">
    <property type="entry name" value="Hairpin loop containing domain-like"/>
    <property type="match status" value="1"/>
</dbReference>
<reference evidence="2 3" key="1">
    <citation type="submission" date="2017-03" db="EMBL/GenBank/DDBJ databases">
        <title>Genome Survey of Euroglyphus maynei.</title>
        <authorList>
            <person name="Arlian L.G."/>
            <person name="Morgan M.S."/>
            <person name="Rider S.D."/>
        </authorList>
    </citation>
    <scope>NUCLEOTIDE SEQUENCE [LARGE SCALE GENOMIC DNA]</scope>
    <source>
        <strain evidence="2">Arlian Lab</strain>
        <tissue evidence="2">Whole body</tissue>
    </source>
</reference>
<dbReference type="PANTHER" id="PTHR47327">
    <property type="entry name" value="FI18240P1-RELATED"/>
    <property type="match status" value="1"/>
</dbReference>